<dbReference type="AlphaFoldDB" id="A0A839UHL7"/>
<keyword evidence="8" id="KW-1185">Reference proteome</keyword>
<evidence type="ECO:0000259" key="6">
    <source>
        <dbReference type="PROSITE" id="PS50887"/>
    </source>
</evidence>
<accession>A0A839UHL7</accession>
<dbReference type="EC" id="2.7.7.65" evidence="2"/>
<feature type="modified residue" description="4-aspartylphosphate" evidence="4">
    <location>
        <position position="65"/>
    </location>
</feature>
<dbReference type="Proteomes" id="UP000559987">
    <property type="component" value="Unassembled WGS sequence"/>
</dbReference>
<evidence type="ECO:0000256" key="1">
    <source>
        <dbReference type="ARBA" id="ARBA00001946"/>
    </source>
</evidence>
<feature type="domain" description="Response regulatory" evidence="5">
    <location>
        <begin position="17"/>
        <end position="132"/>
    </location>
</feature>
<dbReference type="CDD" id="cd01949">
    <property type="entry name" value="GGDEF"/>
    <property type="match status" value="1"/>
</dbReference>
<dbReference type="Gene3D" id="3.40.50.2300">
    <property type="match status" value="1"/>
</dbReference>
<reference evidence="7 8" key="1">
    <citation type="submission" date="2020-08" db="EMBL/GenBank/DDBJ databases">
        <title>Genomic Encyclopedia of Type Strains, Phase III (KMG-III): the genomes of soil and plant-associated and newly described type strains.</title>
        <authorList>
            <person name="Whitman W."/>
        </authorList>
    </citation>
    <scope>NUCLEOTIDE SEQUENCE [LARGE SCALE GENOMIC DNA]</scope>
    <source>
        <strain evidence="7 8">CECT 8571</strain>
    </source>
</reference>
<dbReference type="FunFam" id="3.30.70.270:FF:000001">
    <property type="entry name" value="Diguanylate cyclase domain protein"/>
    <property type="match status" value="1"/>
</dbReference>
<dbReference type="GO" id="GO:0005886">
    <property type="term" value="C:plasma membrane"/>
    <property type="evidence" value="ECO:0007669"/>
    <property type="project" value="TreeGrafter"/>
</dbReference>
<dbReference type="PANTHER" id="PTHR45138:SF9">
    <property type="entry name" value="DIGUANYLATE CYCLASE DGCM-RELATED"/>
    <property type="match status" value="1"/>
</dbReference>
<dbReference type="InterPro" id="IPR029787">
    <property type="entry name" value="Nucleotide_cyclase"/>
</dbReference>
<dbReference type="NCBIfam" id="TIGR00254">
    <property type="entry name" value="GGDEF"/>
    <property type="match status" value="1"/>
</dbReference>
<dbReference type="Gene3D" id="3.30.70.270">
    <property type="match status" value="1"/>
</dbReference>
<evidence type="ECO:0000256" key="4">
    <source>
        <dbReference type="PROSITE-ProRule" id="PRU00169"/>
    </source>
</evidence>
<dbReference type="GO" id="GO:0000160">
    <property type="term" value="P:phosphorelay signal transduction system"/>
    <property type="evidence" value="ECO:0007669"/>
    <property type="project" value="InterPro"/>
</dbReference>
<dbReference type="GO" id="GO:0052621">
    <property type="term" value="F:diguanylate cyclase activity"/>
    <property type="evidence" value="ECO:0007669"/>
    <property type="project" value="UniProtKB-EC"/>
</dbReference>
<dbReference type="PROSITE" id="PS50110">
    <property type="entry name" value="RESPONSE_REGULATORY"/>
    <property type="match status" value="1"/>
</dbReference>
<evidence type="ECO:0000313" key="8">
    <source>
        <dbReference type="Proteomes" id="UP000559987"/>
    </source>
</evidence>
<dbReference type="SMART" id="SM00448">
    <property type="entry name" value="REC"/>
    <property type="match status" value="1"/>
</dbReference>
<dbReference type="PANTHER" id="PTHR45138">
    <property type="entry name" value="REGULATORY COMPONENTS OF SENSORY TRANSDUCTION SYSTEM"/>
    <property type="match status" value="1"/>
</dbReference>
<feature type="domain" description="GGDEF" evidence="6">
    <location>
        <begin position="175"/>
        <end position="312"/>
    </location>
</feature>
<dbReference type="InterPro" id="IPR011006">
    <property type="entry name" value="CheY-like_superfamily"/>
</dbReference>
<name>A0A839UHL7_9GAMM</name>
<comment type="cofactor">
    <cofactor evidence="1">
        <name>Mg(2+)</name>
        <dbReference type="ChEBI" id="CHEBI:18420"/>
    </cofactor>
</comment>
<dbReference type="InterPro" id="IPR000160">
    <property type="entry name" value="GGDEF_dom"/>
</dbReference>
<gene>
    <name evidence="7" type="ORF">FHS30_000528</name>
</gene>
<dbReference type="SUPFAM" id="SSF52172">
    <property type="entry name" value="CheY-like"/>
    <property type="match status" value="1"/>
</dbReference>
<dbReference type="InterPro" id="IPR001789">
    <property type="entry name" value="Sig_transdc_resp-reg_receiver"/>
</dbReference>
<evidence type="ECO:0000256" key="3">
    <source>
        <dbReference type="ARBA" id="ARBA00034247"/>
    </source>
</evidence>
<comment type="catalytic activity">
    <reaction evidence="3">
        <text>2 GTP = 3',3'-c-di-GMP + 2 diphosphate</text>
        <dbReference type="Rhea" id="RHEA:24898"/>
        <dbReference type="ChEBI" id="CHEBI:33019"/>
        <dbReference type="ChEBI" id="CHEBI:37565"/>
        <dbReference type="ChEBI" id="CHEBI:58805"/>
        <dbReference type="EC" id="2.7.7.65"/>
    </reaction>
</comment>
<dbReference type="Pfam" id="PF00072">
    <property type="entry name" value="Response_reg"/>
    <property type="match status" value="1"/>
</dbReference>
<protein>
    <recommendedName>
        <fullName evidence="2">diguanylate cyclase</fullName>
        <ecNumber evidence="2">2.7.7.65</ecNumber>
    </recommendedName>
</protein>
<evidence type="ECO:0000259" key="5">
    <source>
        <dbReference type="PROSITE" id="PS50110"/>
    </source>
</evidence>
<dbReference type="PROSITE" id="PS50887">
    <property type="entry name" value="GGDEF"/>
    <property type="match status" value="1"/>
</dbReference>
<dbReference type="SUPFAM" id="SSF55073">
    <property type="entry name" value="Nucleotide cyclase"/>
    <property type="match status" value="1"/>
</dbReference>
<dbReference type="SMART" id="SM00267">
    <property type="entry name" value="GGDEF"/>
    <property type="match status" value="1"/>
</dbReference>
<organism evidence="7 8">
    <name type="scientific">Simiduia aestuariiviva</name>
    <dbReference type="NCBI Taxonomy" id="1510459"/>
    <lineage>
        <taxon>Bacteria</taxon>
        <taxon>Pseudomonadati</taxon>
        <taxon>Pseudomonadota</taxon>
        <taxon>Gammaproteobacteria</taxon>
        <taxon>Cellvibrionales</taxon>
        <taxon>Cellvibrionaceae</taxon>
        <taxon>Simiduia</taxon>
    </lineage>
</organism>
<dbReference type="GO" id="GO:0043709">
    <property type="term" value="P:cell adhesion involved in single-species biofilm formation"/>
    <property type="evidence" value="ECO:0007669"/>
    <property type="project" value="TreeGrafter"/>
</dbReference>
<sequence length="312" mass="34938">METSVTDWLPRQGGQPKMLVVDDQAVNIRLIYDLFKDDCDLFMARDGAKALEQARAIIPDLILLDVMLPDINGYEICEILKRDPATEHVPIIFITANVTEEDEATGFNMGAVDFIRKPINPVITRARVRTHLLLKKQAQALERVALTDALTGLANRRAFEQEYEQAWRQCARENWSIGMVLIDIDFFKRYNDRYGHQGGDDCLRLVAKAMAQVLQRPGDVLARYGGEEFACVLSNTDLQGACHIGELFRQAVESLGLPHLDSTVAKYVTLSVGIASIVPSSDTDEEGRQLLISAADKRLYQAKERGRNQVCS</sequence>
<dbReference type="EMBL" id="JACHXZ010000001">
    <property type="protein sequence ID" value="MBB3167352.1"/>
    <property type="molecule type" value="Genomic_DNA"/>
</dbReference>
<dbReference type="InterPro" id="IPR043128">
    <property type="entry name" value="Rev_trsase/Diguanyl_cyclase"/>
</dbReference>
<dbReference type="GO" id="GO:1902201">
    <property type="term" value="P:negative regulation of bacterial-type flagellum-dependent cell motility"/>
    <property type="evidence" value="ECO:0007669"/>
    <property type="project" value="TreeGrafter"/>
</dbReference>
<comment type="caution">
    <text evidence="7">The sequence shown here is derived from an EMBL/GenBank/DDBJ whole genome shotgun (WGS) entry which is preliminary data.</text>
</comment>
<proteinExistence type="predicted"/>
<dbReference type="Pfam" id="PF00990">
    <property type="entry name" value="GGDEF"/>
    <property type="match status" value="1"/>
</dbReference>
<keyword evidence="4" id="KW-0597">Phosphoprotein</keyword>
<evidence type="ECO:0000313" key="7">
    <source>
        <dbReference type="EMBL" id="MBB3167352.1"/>
    </source>
</evidence>
<dbReference type="InterPro" id="IPR050469">
    <property type="entry name" value="Diguanylate_Cyclase"/>
</dbReference>
<dbReference type="RefSeq" id="WP_221197120.1">
    <property type="nucleotide sequence ID" value="NZ_JACHXZ010000001.1"/>
</dbReference>
<evidence type="ECO:0000256" key="2">
    <source>
        <dbReference type="ARBA" id="ARBA00012528"/>
    </source>
</evidence>